<evidence type="ECO:0000256" key="2">
    <source>
        <dbReference type="SAM" id="MobiDB-lite"/>
    </source>
</evidence>
<protein>
    <submittedName>
        <fullName evidence="3">Uncharacterized protein</fullName>
    </submittedName>
</protein>
<dbReference type="Proteomes" id="UP000663823">
    <property type="component" value="Unassembled WGS sequence"/>
</dbReference>
<evidence type="ECO:0000313" key="3">
    <source>
        <dbReference type="EMBL" id="CAF3526019.1"/>
    </source>
</evidence>
<feature type="region of interest" description="Disordered" evidence="2">
    <location>
        <begin position="86"/>
        <end position="116"/>
    </location>
</feature>
<name>A0A818IKJ5_9BILA</name>
<feature type="compositionally biased region" description="Pro residues" evidence="2">
    <location>
        <begin position="99"/>
        <end position="109"/>
    </location>
</feature>
<keyword evidence="1" id="KW-0175">Coiled coil</keyword>
<comment type="caution">
    <text evidence="3">The sequence shown here is derived from an EMBL/GenBank/DDBJ whole genome shotgun (WGS) entry which is preliminary data.</text>
</comment>
<feature type="region of interest" description="Disordered" evidence="2">
    <location>
        <begin position="1"/>
        <end position="21"/>
    </location>
</feature>
<sequence length="489" mass="57460">MNKMDDNNRYHPYYRTKNYNNDRRYDHDYKWQYKKNNKHHYQYSTSRRDNRNYNDLSYRHSHRNDYHYQNQQSKSRSYTYFSTQPQPLMSSQVSSLPSSPSPPPPPPLPSSLTVVPHERESWIRSVKKTKMNESIEQKTQYLETMLRMPQQQKSLLNSSRFDRMRFADKQLPTTTTITNNDSLDNSSFHLVGNINNHDEIFTIEKILFDNELNQQTKTDDKCANHESLPTPPSSVCKFEFCATRSERSVEIIECESTLQKDPQSVPCSGFLIDNCDEEELPPVSSPPRLPLPPPSTNELIEQNDEDINEQRVMLVSELDAADAEQKQELKRQKRLHKKLQRKKKETKQVKMKTEEQQTILTVNNEEQESLSDWIIEYDINGNNQISQLTDEVRRTSITTTDEDRTAKVNMILMKIKKQQEELRKLRQYVMSMLGEQQKSQTSKVQQQNSTIDHDLLMTFINQPIRSGCWLCSGKMYAEAAIQCDHVNEQ</sequence>
<dbReference type="EMBL" id="CAJOAX010000160">
    <property type="protein sequence ID" value="CAF3526019.1"/>
    <property type="molecule type" value="Genomic_DNA"/>
</dbReference>
<reference evidence="3" key="1">
    <citation type="submission" date="2021-02" db="EMBL/GenBank/DDBJ databases">
        <authorList>
            <person name="Nowell W R."/>
        </authorList>
    </citation>
    <scope>NUCLEOTIDE SEQUENCE</scope>
</reference>
<accession>A0A818IKJ5</accession>
<evidence type="ECO:0000313" key="4">
    <source>
        <dbReference type="EMBL" id="CAF3656626.1"/>
    </source>
</evidence>
<feature type="region of interest" description="Disordered" evidence="2">
    <location>
        <begin position="38"/>
        <end position="58"/>
    </location>
</feature>
<dbReference type="AlphaFoldDB" id="A0A818IKJ5"/>
<dbReference type="EMBL" id="CAJOBE010000542">
    <property type="protein sequence ID" value="CAF3656626.1"/>
    <property type="molecule type" value="Genomic_DNA"/>
</dbReference>
<proteinExistence type="predicted"/>
<organism evidence="3 5">
    <name type="scientific">Rotaria sordida</name>
    <dbReference type="NCBI Taxonomy" id="392033"/>
    <lineage>
        <taxon>Eukaryota</taxon>
        <taxon>Metazoa</taxon>
        <taxon>Spiralia</taxon>
        <taxon>Gnathifera</taxon>
        <taxon>Rotifera</taxon>
        <taxon>Eurotatoria</taxon>
        <taxon>Bdelloidea</taxon>
        <taxon>Philodinida</taxon>
        <taxon>Philodinidae</taxon>
        <taxon>Rotaria</taxon>
    </lineage>
</organism>
<feature type="compositionally biased region" description="Low complexity" evidence="2">
    <location>
        <begin position="86"/>
        <end position="98"/>
    </location>
</feature>
<evidence type="ECO:0000256" key="1">
    <source>
        <dbReference type="SAM" id="Coils"/>
    </source>
</evidence>
<gene>
    <name evidence="4" type="ORF">FNK824_LOCUS6299</name>
    <name evidence="3" type="ORF">OTI717_LOCUS3062</name>
</gene>
<evidence type="ECO:0000313" key="5">
    <source>
        <dbReference type="Proteomes" id="UP000663823"/>
    </source>
</evidence>
<dbReference type="Proteomes" id="UP000663874">
    <property type="component" value="Unassembled WGS sequence"/>
</dbReference>
<feature type="coiled-coil region" evidence="1">
    <location>
        <begin position="322"/>
        <end position="356"/>
    </location>
</feature>